<evidence type="ECO:0000256" key="9">
    <source>
        <dbReference type="RuleBase" id="RU000363"/>
    </source>
</evidence>
<keyword evidence="13" id="KW-1185">Reference proteome</keyword>
<name>A0A0M4M8X3_9ACTN</name>
<protein>
    <submittedName>
        <fullName evidence="11">Serine 3-dehydrogenase</fullName>
    </submittedName>
    <submittedName>
        <fullName evidence="10">Short-chain dehydrogenase</fullName>
    </submittedName>
</protein>
<dbReference type="PRINTS" id="PR00080">
    <property type="entry name" value="SDRFAMILY"/>
</dbReference>
<evidence type="ECO:0000256" key="4">
    <source>
        <dbReference type="ARBA" id="ARBA00022832"/>
    </source>
</evidence>
<dbReference type="NCBIfam" id="NF040690">
    <property type="entry name" value="mycolate_SDR"/>
    <property type="match status" value="1"/>
</dbReference>
<dbReference type="InterPro" id="IPR036291">
    <property type="entry name" value="NAD(P)-bd_dom_sf"/>
</dbReference>
<reference evidence="10" key="2">
    <citation type="journal article" date="2016" name="Int. J. Syst. Evol. Microbiol.">
        <title>Lawsonella clevelandensis gen. nov., sp. nov., a new member of the suborder Corynebacterineae isolated from human abscesses.</title>
        <authorList>
            <person name="Bell M.E."/>
            <person name="Bernard K.A."/>
            <person name="Harrington S.M."/>
            <person name="Patel N.B."/>
            <person name="Tucker T.A."/>
            <person name="Metcalfe M.G."/>
            <person name="McQuiston J.R."/>
        </authorList>
    </citation>
    <scope>NUCLEOTIDE SEQUENCE</scope>
    <source>
        <strain evidence="10">X1698</strain>
    </source>
</reference>
<dbReference type="STRING" id="1528099.AL705_06980"/>
<dbReference type="EMBL" id="CP012390">
    <property type="protein sequence ID" value="ALE19326.1"/>
    <property type="molecule type" value="Genomic_DNA"/>
</dbReference>
<dbReference type="Proteomes" id="UP000068137">
    <property type="component" value="Chromosome"/>
</dbReference>
<comment type="pathway">
    <text evidence="1">Lipid metabolism; fatty acid biosynthesis.</text>
</comment>
<keyword evidence="5" id="KW-0521">NADP</keyword>
<sequence>MALPQPFAQTFSVITGASQGIGRSLALHLAKQGYNVILVARRAGVLDKLAAEITSTYGVEVLCRPCDLSDPAARLALTDELRTLDVTILCNDAGTATFGSVAKLPEEKEHLQFQLNANAVHELVLAVLPRMIARGEGAILNVGSAAGNMPIAYNATYAGTKAFVNTFSESLRYELADYGINVTLLAPGPVRPADKPKEEETFLDRMIPSFMWANSDQVAEKSLAALAANKRRVVPGVLGKMLNAVGYLPHAITSPINKITYGALAGDNK</sequence>
<evidence type="ECO:0000256" key="3">
    <source>
        <dbReference type="ARBA" id="ARBA00022516"/>
    </source>
</evidence>
<evidence type="ECO:0000256" key="5">
    <source>
        <dbReference type="ARBA" id="ARBA00022857"/>
    </source>
</evidence>
<evidence type="ECO:0000256" key="8">
    <source>
        <dbReference type="ARBA" id="ARBA00023160"/>
    </source>
</evidence>
<dbReference type="AlphaFoldDB" id="A0A0M4M8X3"/>
<keyword evidence="8" id="KW-0275">Fatty acid biosynthesis</keyword>
<comment type="similarity">
    <text evidence="2 9">Belongs to the short-chain dehydrogenases/reductases (SDR) family.</text>
</comment>
<dbReference type="InterPro" id="IPR002347">
    <property type="entry name" value="SDR_fam"/>
</dbReference>
<dbReference type="Proteomes" id="UP000324288">
    <property type="component" value="Chromosome"/>
</dbReference>
<dbReference type="PIRSF" id="PIRSF000126">
    <property type="entry name" value="11-beta-HSD1"/>
    <property type="match status" value="1"/>
</dbReference>
<reference evidence="11 13" key="3">
    <citation type="submission" date="2019-04" db="EMBL/GenBank/DDBJ databases">
        <authorList>
            <person name="Seth-Smith MB H."/>
            <person name="Seth-Smith H."/>
        </authorList>
    </citation>
    <scope>NUCLEOTIDE SEQUENCE [LARGE SCALE GENOMIC DNA]</scope>
    <source>
        <strain evidence="11">USB-603019</strain>
    </source>
</reference>
<keyword evidence="7" id="KW-0443">Lipid metabolism</keyword>
<dbReference type="PANTHER" id="PTHR43086:SF2">
    <property type="entry name" value="HYDROXYSTEROID DEHYDROGENASE-LIKE PROTEIN 1"/>
    <property type="match status" value="1"/>
</dbReference>
<organism evidence="10 12">
    <name type="scientific">Lawsonella clevelandensis</name>
    <dbReference type="NCBI Taxonomy" id="1528099"/>
    <lineage>
        <taxon>Bacteria</taxon>
        <taxon>Bacillati</taxon>
        <taxon>Actinomycetota</taxon>
        <taxon>Actinomycetes</taxon>
        <taxon>Mycobacteriales</taxon>
        <taxon>Lawsonellaceae</taxon>
        <taxon>Lawsonella</taxon>
    </lineage>
</organism>
<evidence type="ECO:0000256" key="6">
    <source>
        <dbReference type="ARBA" id="ARBA00023002"/>
    </source>
</evidence>
<dbReference type="SUPFAM" id="SSF51735">
    <property type="entry name" value="NAD(P)-binding Rossmann-fold domains"/>
    <property type="match status" value="1"/>
</dbReference>
<dbReference type="KEGG" id="cbq:AL705_06980"/>
<keyword evidence="3" id="KW-0444">Lipid biosynthesis</keyword>
<evidence type="ECO:0000256" key="7">
    <source>
        <dbReference type="ARBA" id="ARBA00023098"/>
    </source>
</evidence>
<dbReference type="PRINTS" id="PR00081">
    <property type="entry name" value="GDHRDH"/>
</dbReference>
<dbReference type="OrthoDB" id="9797538at2"/>
<dbReference type="Gene3D" id="3.40.50.720">
    <property type="entry name" value="NAD(P)-binding Rossmann-like Domain"/>
    <property type="match status" value="1"/>
</dbReference>
<gene>
    <name evidence="11" type="primary">sdh_2</name>
    <name evidence="10" type="ORF">AL705_06980</name>
    <name evidence="11" type="ORF">LC603019_01384</name>
</gene>
<dbReference type="GeneID" id="84895282"/>
<dbReference type="GO" id="GO:0016491">
    <property type="term" value="F:oxidoreductase activity"/>
    <property type="evidence" value="ECO:0007669"/>
    <property type="project" value="UniProtKB-KW"/>
</dbReference>
<evidence type="ECO:0000313" key="13">
    <source>
        <dbReference type="Proteomes" id="UP000324288"/>
    </source>
</evidence>
<keyword evidence="4" id="KW-0276">Fatty acid metabolism</keyword>
<dbReference type="EMBL" id="LR584267">
    <property type="protein sequence ID" value="VHO01455.1"/>
    <property type="molecule type" value="Genomic_DNA"/>
</dbReference>
<dbReference type="PANTHER" id="PTHR43086">
    <property type="entry name" value="VERY-LONG-CHAIN 3-OXOOACYL-COA REDUCTASE"/>
    <property type="match status" value="1"/>
</dbReference>
<evidence type="ECO:0000256" key="2">
    <source>
        <dbReference type="ARBA" id="ARBA00006484"/>
    </source>
</evidence>
<reference evidence="10 12" key="1">
    <citation type="journal article" date="2015" name="Genome Announc.">
        <title>Complete Genome Sequences for Two Strains of a Novel Fastidious, Partially Acid-Fast, Gram-Positive Corynebacterineae Bacterium, Derived from Human Clinical Samples.</title>
        <authorList>
            <person name="Nicholson A.C."/>
            <person name="Bell M."/>
            <person name="Humrighouse B.W."/>
            <person name="McQuiston J.R."/>
        </authorList>
    </citation>
    <scope>NUCLEOTIDE SEQUENCE [LARGE SCALE GENOMIC DNA]</scope>
    <source>
        <strain evidence="10 12">X1698</strain>
    </source>
</reference>
<dbReference type="RefSeq" id="WP_053962392.1">
    <property type="nucleotide sequence ID" value="NZ_CP009312.1"/>
</dbReference>
<keyword evidence="6" id="KW-0560">Oxidoreductase</keyword>
<dbReference type="InterPro" id="IPR020904">
    <property type="entry name" value="Sc_DH/Rdtase_CS"/>
</dbReference>
<evidence type="ECO:0000313" key="10">
    <source>
        <dbReference type="EMBL" id="ALE19326.1"/>
    </source>
</evidence>
<dbReference type="Pfam" id="PF00106">
    <property type="entry name" value="adh_short"/>
    <property type="match status" value="1"/>
</dbReference>
<evidence type="ECO:0000313" key="11">
    <source>
        <dbReference type="EMBL" id="VHO01455.1"/>
    </source>
</evidence>
<dbReference type="GO" id="GO:0030497">
    <property type="term" value="P:fatty acid elongation"/>
    <property type="evidence" value="ECO:0007669"/>
    <property type="project" value="TreeGrafter"/>
</dbReference>
<evidence type="ECO:0000313" key="12">
    <source>
        <dbReference type="Proteomes" id="UP000068137"/>
    </source>
</evidence>
<proteinExistence type="inferred from homology"/>
<accession>A0A0M4M8X3</accession>
<dbReference type="PROSITE" id="PS00061">
    <property type="entry name" value="ADH_SHORT"/>
    <property type="match status" value="1"/>
</dbReference>
<evidence type="ECO:0000256" key="1">
    <source>
        <dbReference type="ARBA" id="ARBA00005194"/>
    </source>
</evidence>